<evidence type="ECO:0000313" key="5">
    <source>
        <dbReference type="EMBL" id="MDO7855666.1"/>
    </source>
</evidence>
<organism evidence="5 6">
    <name type="scientific">Providencia huashanensis</name>
    <dbReference type="NCBI Taxonomy" id="3037798"/>
    <lineage>
        <taxon>Bacteria</taxon>
        <taxon>Pseudomonadati</taxon>
        <taxon>Pseudomonadota</taxon>
        <taxon>Gammaproteobacteria</taxon>
        <taxon>Enterobacterales</taxon>
        <taxon>Morganellaceae</taxon>
        <taxon>Providencia</taxon>
    </lineage>
</organism>
<dbReference type="InterPro" id="IPR011051">
    <property type="entry name" value="RmlC_Cupin_sf"/>
</dbReference>
<dbReference type="Pfam" id="PF02678">
    <property type="entry name" value="Pirin"/>
    <property type="match status" value="1"/>
</dbReference>
<dbReference type="InterPro" id="IPR012093">
    <property type="entry name" value="Pirin"/>
</dbReference>
<reference evidence="5" key="1">
    <citation type="submission" date="2023-07" db="EMBL/GenBank/DDBJ databases">
        <authorList>
            <person name="Yang W."/>
            <person name="Chen J."/>
            <person name="Ji P."/>
            <person name="Hu F."/>
        </authorList>
    </citation>
    <scope>NUCLEOTIDE SEQUENCE</scope>
    <source>
        <strain evidence="5">CRE-138-0111</strain>
    </source>
</reference>
<sequence length="312" mass="35077">MTIESNDKKTELQLITARSKDVGGIPVARVLPTRERRLIGAWCFLDHAGPTVFKGNSEGMKVAPHPHTGLQTFTWMIEGEVLHRDSLGYEQVIRPRQVNLMTAGYGISHSEDTYGANHKLHAVQLWIALPEAVKDTIPRFDHYPILPNWLEGQTQFHLLVGEYGAYKAPTLSFSPLVGVDIIAQKSVEHSLTLQSEFEYGIFVIEGAVIVDGQHVGTNQLVYLGKNNSEVVVRFASNSHILLLGGEPLNETILMWWNFIGRTKAEIIEAVEAWNQGHPRFGQVFNDDRSPTPSPLMPWTVFMFPNWVDRCLI</sequence>
<proteinExistence type="inferred from homology"/>
<dbReference type="EMBL" id="JAUQTG010000002">
    <property type="protein sequence ID" value="MDO7855666.1"/>
    <property type="molecule type" value="Genomic_DNA"/>
</dbReference>
<feature type="domain" description="Pirin N-terminal" evidence="3">
    <location>
        <begin position="27"/>
        <end position="127"/>
    </location>
</feature>
<evidence type="ECO:0000313" key="6">
    <source>
        <dbReference type="Proteomes" id="UP001176478"/>
    </source>
</evidence>
<dbReference type="PANTHER" id="PTHR13903">
    <property type="entry name" value="PIRIN-RELATED"/>
    <property type="match status" value="1"/>
</dbReference>
<dbReference type="Pfam" id="PF05726">
    <property type="entry name" value="Pirin_C"/>
    <property type="match status" value="1"/>
</dbReference>
<evidence type="ECO:0000259" key="4">
    <source>
        <dbReference type="Pfam" id="PF05726"/>
    </source>
</evidence>
<dbReference type="SUPFAM" id="SSF51182">
    <property type="entry name" value="RmlC-like cupins"/>
    <property type="match status" value="1"/>
</dbReference>
<gene>
    <name evidence="5" type="ORF">Q5E86_04630</name>
</gene>
<evidence type="ECO:0000256" key="2">
    <source>
        <dbReference type="RuleBase" id="RU003457"/>
    </source>
</evidence>
<dbReference type="Proteomes" id="UP001176478">
    <property type="component" value="Unassembled WGS sequence"/>
</dbReference>
<evidence type="ECO:0000259" key="3">
    <source>
        <dbReference type="Pfam" id="PF02678"/>
    </source>
</evidence>
<protein>
    <submittedName>
        <fullName evidence="5">Pirin family protein</fullName>
    </submittedName>
</protein>
<accession>A0ABT9ANS2</accession>
<name>A0ABT9ANS2_9GAMM</name>
<dbReference type="CDD" id="cd02247">
    <property type="entry name" value="cupin_pirin_C"/>
    <property type="match status" value="1"/>
</dbReference>
<dbReference type="InterPro" id="IPR008778">
    <property type="entry name" value="Pirin_C_dom"/>
</dbReference>
<reference evidence="5" key="2">
    <citation type="journal article" date="2024" name="Int. J. Antimicrob. Agents">
        <title>Identification of a novel Providencia species showing multi-drug-resistant in three patients with hospital-acquired infection.</title>
        <authorList>
            <person name="Yang W."/>
            <person name="Chen J."/>
            <person name="Yang F."/>
            <person name="Ji P."/>
            <person name="Shen S."/>
            <person name="Yin D."/>
            <person name="Hu F."/>
        </authorList>
    </citation>
    <scope>NUCLEOTIDE SEQUENCE</scope>
    <source>
        <strain evidence="5">CRE-138-0111</strain>
    </source>
</reference>
<dbReference type="InterPro" id="IPR014710">
    <property type="entry name" value="RmlC-like_jellyroll"/>
</dbReference>
<dbReference type="InterPro" id="IPR003829">
    <property type="entry name" value="Pirin_N_dom"/>
</dbReference>
<evidence type="ECO:0000256" key="1">
    <source>
        <dbReference type="ARBA" id="ARBA00008416"/>
    </source>
</evidence>
<keyword evidence="6" id="KW-1185">Reference proteome</keyword>
<dbReference type="PIRSF" id="PIRSF006232">
    <property type="entry name" value="Pirin"/>
    <property type="match status" value="1"/>
</dbReference>
<feature type="domain" description="Pirin C-terminal" evidence="4">
    <location>
        <begin position="179"/>
        <end position="277"/>
    </location>
</feature>
<dbReference type="CDD" id="cd02909">
    <property type="entry name" value="cupin_pirin_N"/>
    <property type="match status" value="1"/>
</dbReference>
<dbReference type="PANTHER" id="PTHR13903:SF8">
    <property type="entry name" value="PIRIN"/>
    <property type="match status" value="1"/>
</dbReference>
<dbReference type="Gene3D" id="2.60.120.10">
    <property type="entry name" value="Jelly Rolls"/>
    <property type="match status" value="2"/>
</dbReference>
<comment type="similarity">
    <text evidence="1 2">Belongs to the pirin family.</text>
</comment>
<comment type="caution">
    <text evidence="5">The sequence shown here is derived from an EMBL/GenBank/DDBJ whole genome shotgun (WGS) entry which is preliminary data.</text>
</comment>